<organism evidence="1 2">
    <name type="scientific">Actinoplanes subglobosus</name>
    <dbReference type="NCBI Taxonomy" id="1547892"/>
    <lineage>
        <taxon>Bacteria</taxon>
        <taxon>Bacillati</taxon>
        <taxon>Actinomycetota</taxon>
        <taxon>Actinomycetes</taxon>
        <taxon>Micromonosporales</taxon>
        <taxon>Micromonosporaceae</taxon>
        <taxon>Actinoplanes</taxon>
    </lineage>
</organism>
<dbReference type="Proteomes" id="UP001595867">
    <property type="component" value="Unassembled WGS sequence"/>
</dbReference>
<evidence type="ECO:0000313" key="1">
    <source>
        <dbReference type="EMBL" id="MFC4065922.1"/>
    </source>
</evidence>
<dbReference type="RefSeq" id="WP_378066906.1">
    <property type="nucleotide sequence ID" value="NZ_JBHSBL010000013.1"/>
</dbReference>
<dbReference type="Pfam" id="PF13238">
    <property type="entry name" value="AAA_18"/>
    <property type="match status" value="1"/>
</dbReference>
<comment type="caution">
    <text evidence="1">The sequence shown here is derived from an EMBL/GenBank/DDBJ whole genome shotgun (WGS) entry which is preliminary data.</text>
</comment>
<dbReference type="Gene3D" id="3.40.50.300">
    <property type="entry name" value="P-loop containing nucleotide triphosphate hydrolases"/>
    <property type="match status" value="1"/>
</dbReference>
<dbReference type="InterPro" id="IPR027417">
    <property type="entry name" value="P-loop_NTPase"/>
</dbReference>
<reference evidence="2" key="1">
    <citation type="journal article" date="2019" name="Int. J. Syst. Evol. Microbiol.">
        <title>The Global Catalogue of Microorganisms (GCM) 10K type strain sequencing project: providing services to taxonomists for standard genome sequencing and annotation.</title>
        <authorList>
            <consortium name="The Broad Institute Genomics Platform"/>
            <consortium name="The Broad Institute Genome Sequencing Center for Infectious Disease"/>
            <person name="Wu L."/>
            <person name="Ma J."/>
        </authorList>
    </citation>
    <scope>NUCLEOTIDE SEQUENCE [LARGE SCALE GENOMIC DNA]</scope>
    <source>
        <strain evidence="2">TBRC 5832</strain>
    </source>
</reference>
<gene>
    <name evidence="1" type="ORF">ACFO0C_13350</name>
</gene>
<keyword evidence="2" id="KW-1185">Reference proteome</keyword>
<evidence type="ECO:0000313" key="2">
    <source>
        <dbReference type="Proteomes" id="UP001595867"/>
    </source>
</evidence>
<dbReference type="SUPFAM" id="SSF52540">
    <property type="entry name" value="P-loop containing nucleoside triphosphate hydrolases"/>
    <property type="match status" value="1"/>
</dbReference>
<accession>A0ABV8ISG9</accession>
<proteinExistence type="predicted"/>
<sequence>MARVLVTGMSGTGKTTVLDELRRRGLRTVDTDYDGWAQPGGTWDEPRMDALLASCDDLVVSGTVDNQGRFYHRFHHVVLLSAPLEVLLERVGRRANPYGRTPEQRAEIAGYVRTVEPLLRRGATVELDGRRPVAELADTVEGLVRDSWPGPVRGGSRRA</sequence>
<dbReference type="EMBL" id="JBHSBL010000013">
    <property type="protein sequence ID" value="MFC4065922.1"/>
    <property type="molecule type" value="Genomic_DNA"/>
</dbReference>
<name>A0ABV8ISG9_9ACTN</name>
<protein>
    <submittedName>
        <fullName evidence="1">AAA family ATPase</fullName>
    </submittedName>
</protein>